<name>A0A645APQ2_9ZZZZ</name>
<gene>
    <name evidence="1" type="ORF">SDC9_101855</name>
</gene>
<organism evidence="1">
    <name type="scientific">bioreactor metagenome</name>
    <dbReference type="NCBI Taxonomy" id="1076179"/>
    <lineage>
        <taxon>unclassified sequences</taxon>
        <taxon>metagenomes</taxon>
        <taxon>ecological metagenomes</taxon>
    </lineage>
</organism>
<reference evidence="1" key="1">
    <citation type="submission" date="2019-08" db="EMBL/GenBank/DDBJ databases">
        <authorList>
            <person name="Kucharzyk K."/>
            <person name="Murdoch R.W."/>
            <person name="Higgins S."/>
            <person name="Loffler F."/>
        </authorList>
    </citation>
    <scope>NUCLEOTIDE SEQUENCE</scope>
</reference>
<protein>
    <submittedName>
        <fullName evidence="1">Uncharacterized protein</fullName>
    </submittedName>
</protein>
<dbReference type="EMBL" id="VSSQ01015099">
    <property type="protein sequence ID" value="MPM55070.1"/>
    <property type="molecule type" value="Genomic_DNA"/>
</dbReference>
<comment type="caution">
    <text evidence="1">The sequence shown here is derived from an EMBL/GenBank/DDBJ whole genome shotgun (WGS) entry which is preliminary data.</text>
</comment>
<accession>A0A645APQ2</accession>
<sequence length="119" mass="13711">MNDSSFVCGTDGNFDFIELKDWLSFAAELRNGFAQSFGLSNTAEIKGLPIIKFGRNQRNVIMIVHPFWDLRNIREDNWLAEIKAGIDEYVAQSGGKLSIIDTFNLHRRPGWCYERLIIR</sequence>
<evidence type="ECO:0000313" key="1">
    <source>
        <dbReference type="EMBL" id="MPM55070.1"/>
    </source>
</evidence>
<proteinExistence type="predicted"/>
<dbReference type="AlphaFoldDB" id="A0A645APQ2"/>